<accession>A0A146K5S5</accession>
<feature type="non-terminal residue" evidence="2">
    <location>
        <position position="506"/>
    </location>
</feature>
<evidence type="ECO:0000313" key="2">
    <source>
        <dbReference type="EMBL" id="JAP91225.1"/>
    </source>
</evidence>
<keyword evidence="1" id="KW-0175">Coiled coil</keyword>
<evidence type="ECO:0000256" key="1">
    <source>
        <dbReference type="SAM" id="Coils"/>
    </source>
</evidence>
<gene>
    <name evidence="2" type="ORF">TPC1_17223</name>
</gene>
<organism evidence="2">
    <name type="scientific">Trepomonas sp. PC1</name>
    <dbReference type="NCBI Taxonomy" id="1076344"/>
    <lineage>
        <taxon>Eukaryota</taxon>
        <taxon>Metamonada</taxon>
        <taxon>Diplomonadida</taxon>
        <taxon>Hexamitidae</taxon>
        <taxon>Hexamitinae</taxon>
        <taxon>Trepomonas</taxon>
    </lineage>
</organism>
<dbReference type="EMBL" id="GDID01005381">
    <property type="protein sequence ID" value="JAP91225.1"/>
    <property type="molecule type" value="Transcribed_RNA"/>
</dbReference>
<proteinExistence type="predicted"/>
<feature type="non-terminal residue" evidence="2">
    <location>
        <position position="1"/>
    </location>
</feature>
<reference evidence="2" key="1">
    <citation type="submission" date="2015-07" db="EMBL/GenBank/DDBJ databases">
        <title>Adaptation to a free-living lifestyle via gene acquisitions in the diplomonad Trepomonas sp. PC1.</title>
        <authorList>
            <person name="Xu F."/>
            <person name="Jerlstrom-Hultqvist J."/>
            <person name="Kolisko M."/>
            <person name="Simpson A.G.B."/>
            <person name="Roger A.J."/>
            <person name="Svard S.G."/>
            <person name="Andersson J.O."/>
        </authorList>
    </citation>
    <scope>NUCLEOTIDE SEQUENCE</scope>
    <source>
        <strain evidence="2">PC1</strain>
    </source>
</reference>
<dbReference type="AlphaFoldDB" id="A0A146K5S5"/>
<protein>
    <submittedName>
        <fullName evidence="2">Uncharacterized protein</fullName>
    </submittedName>
</protein>
<name>A0A146K5S5_9EUKA</name>
<feature type="coiled-coil region" evidence="1">
    <location>
        <begin position="226"/>
        <end position="316"/>
    </location>
</feature>
<sequence length="506" mass="58796">QFSSANIGQLVNYLSTENKQLKDQMTLEASTIMKQNATMIRELISCDEQLRQNKFDINKKHLFNKMVKYVLKKNPALQDQLHPEKDVLDYQYNPTHLTTVQASPHQKSQLIDQQRLKESNARLQAQLKTQLESLASSDHQQAVYNLRSQQDQSSQLQQTAFLQTGPKNPGALNSPTLIHPSPLIELPNAQRHPQRHQFEAREMTQQEFEQRQPNKVTAEFGDQKEFLEMKHKIKELEETCQQKEQKLAQKDLQLEMTAKRCNELELSLQTVLEEKTKIQSEKTMIQKQLQTQTQQQTQFQQEIERLNYKIEDLQFQLKSKKPQFSEQIVETQEQILSKFNEINDFQQYKITSLPKTVQDLSLKCTEMKNELQSVKNNSPINKINLIVQEKLDKHFNNMPENTFEPVQKPNLYQRSKSLQKGTVNDVLAQEVIKLAEKLPNRPMLKRLDKDKWVVERTGNVLQVQLNMSGTVVVVNDSGNLVNKTPLSIYLKGLTMNNQKHGMVGRK</sequence>